<proteinExistence type="predicted"/>
<feature type="transmembrane region" description="Helical" evidence="2">
    <location>
        <begin position="62"/>
        <end position="83"/>
    </location>
</feature>
<feature type="region of interest" description="Disordered" evidence="1">
    <location>
        <begin position="202"/>
        <end position="235"/>
    </location>
</feature>
<keyword evidence="2" id="KW-0812">Transmembrane</keyword>
<name>B3MB46_DROAN</name>
<reference evidence="3 4" key="1">
    <citation type="journal article" date="2007" name="Nature">
        <title>Evolution of genes and genomes on the Drosophila phylogeny.</title>
        <authorList>
            <consortium name="Drosophila 12 Genomes Consortium"/>
            <person name="Clark A.G."/>
            <person name="Eisen M.B."/>
            <person name="Smith D.R."/>
            <person name="Bergman C.M."/>
            <person name="Oliver B."/>
            <person name="Markow T.A."/>
            <person name="Kaufman T.C."/>
            <person name="Kellis M."/>
            <person name="Gelbart W."/>
            <person name="Iyer V.N."/>
            <person name="Pollard D.A."/>
            <person name="Sackton T.B."/>
            <person name="Larracuente A.M."/>
            <person name="Singh N.D."/>
            <person name="Abad J.P."/>
            <person name="Abt D.N."/>
            <person name="Adryan B."/>
            <person name="Aguade M."/>
            <person name="Akashi H."/>
            <person name="Anderson W.W."/>
            <person name="Aquadro C.F."/>
            <person name="Ardell D.H."/>
            <person name="Arguello R."/>
            <person name="Artieri C.G."/>
            <person name="Barbash D.A."/>
            <person name="Barker D."/>
            <person name="Barsanti P."/>
            <person name="Batterham P."/>
            <person name="Batzoglou S."/>
            <person name="Begun D."/>
            <person name="Bhutkar A."/>
            <person name="Blanco E."/>
            <person name="Bosak S.A."/>
            <person name="Bradley R.K."/>
            <person name="Brand A.D."/>
            <person name="Brent M.R."/>
            <person name="Brooks A.N."/>
            <person name="Brown R.H."/>
            <person name="Butlin R.K."/>
            <person name="Caggese C."/>
            <person name="Calvi B.R."/>
            <person name="Bernardo de Carvalho A."/>
            <person name="Caspi A."/>
            <person name="Castrezana S."/>
            <person name="Celniker S.E."/>
            <person name="Chang J.L."/>
            <person name="Chapple C."/>
            <person name="Chatterji S."/>
            <person name="Chinwalla A."/>
            <person name="Civetta A."/>
            <person name="Clifton S.W."/>
            <person name="Comeron J.M."/>
            <person name="Costello J.C."/>
            <person name="Coyne J.A."/>
            <person name="Daub J."/>
            <person name="David R.G."/>
            <person name="Delcher A.L."/>
            <person name="Delehaunty K."/>
            <person name="Do C.B."/>
            <person name="Ebling H."/>
            <person name="Edwards K."/>
            <person name="Eickbush T."/>
            <person name="Evans J.D."/>
            <person name="Filipski A."/>
            <person name="Findeiss S."/>
            <person name="Freyhult E."/>
            <person name="Fulton L."/>
            <person name="Fulton R."/>
            <person name="Garcia A.C."/>
            <person name="Gardiner A."/>
            <person name="Garfield D.A."/>
            <person name="Garvin B.E."/>
            <person name="Gibson G."/>
            <person name="Gilbert D."/>
            <person name="Gnerre S."/>
            <person name="Godfrey J."/>
            <person name="Good R."/>
            <person name="Gotea V."/>
            <person name="Gravely B."/>
            <person name="Greenberg A.J."/>
            <person name="Griffiths-Jones S."/>
            <person name="Gross S."/>
            <person name="Guigo R."/>
            <person name="Gustafson E.A."/>
            <person name="Haerty W."/>
            <person name="Hahn M.W."/>
            <person name="Halligan D.L."/>
            <person name="Halpern A.L."/>
            <person name="Halter G.M."/>
            <person name="Han M.V."/>
            <person name="Heger A."/>
            <person name="Hillier L."/>
            <person name="Hinrichs A.S."/>
            <person name="Holmes I."/>
            <person name="Hoskins R.A."/>
            <person name="Hubisz M.J."/>
            <person name="Hultmark D."/>
            <person name="Huntley M.A."/>
            <person name="Jaffe D.B."/>
            <person name="Jagadeeshan S."/>
            <person name="Jeck W.R."/>
            <person name="Johnson J."/>
            <person name="Jones C.D."/>
            <person name="Jordan W.C."/>
            <person name="Karpen G.H."/>
            <person name="Kataoka E."/>
            <person name="Keightley P.D."/>
            <person name="Kheradpour P."/>
            <person name="Kirkness E.F."/>
            <person name="Koerich L.B."/>
            <person name="Kristiansen K."/>
            <person name="Kudrna D."/>
            <person name="Kulathinal R.J."/>
            <person name="Kumar S."/>
            <person name="Kwok R."/>
            <person name="Lander E."/>
            <person name="Langley C.H."/>
            <person name="Lapoint R."/>
            <person name="Lazzaro B.P."/>
            <person name="Lee S.J."/>
            <person name="Levesque L."/>
            <person name="Li R."/>
            <person name="Lin C.F."/>
            <person name="Lin M.F."/>
            <person name="Lindblad-Toh K."/>
            <person name="Llopart A."/>
            <person name="Long M."/>
            <person name="Low L."/>
            <person name="Lozovsky E."/>
            <person name="Lu J."/>
            <person name="Luo M."/>
            <person name="Machado C.A."/>
            <person name="Makalowski W."/>
            <person name="Marzo M."/>
            <person name="Matsuda M."/>
            <person name="Matzkin L."/>
            <person name="McAllister B."/>
            <person name="McBride C.S."/>
            <person name="McKernan B."/>
            <person name="McKernan K."/>
            <person name="Mendez-Lago M."/>
            <person name="Minx P."/>
            <person name="Mollenhauer M.U."/>
            <person name="Montooth K."/>
            <person name="Mount S.M."/>
            <person name="Mu X."/>
            <person name="Myers E."/>
            <person name="Negre B."/>
            <person name="Newfeld S."/>
            <person name="Nielsen R."/>
            <person name="Noor M.A."/>
            <person name="O'Grady P."/>
            <person name="Pachter L."/>
            <person name="Papaceit M."/>
            <person name="Parisi M.J."/>
            <person name="Parisi M."/>
            <person name="Parts L."/>
            <person name="Pedersen J.S."/>
            <person name="Pesole G."/>
            <person name="Phillippy A.M."/>
            <person name="Ponting C.P."/>
            <person name="Pop M."/>
            <person name="Porcelli D."/>
            <person name="Powell J.R."/>
            <person name="Prohaska S."/>
            <person name="Pruitt K."/>
            <person name="Puig M."/>
            <person name="Quesneville H."/>
            <person name="Ram K.R."/>
            <person name="Rand D."/>
            <person name="Rasmussen M.D."/>
            <person name="Reed L.K."/>
            <person name="Reenan R."/>
            <person name="Reily A."/>
            <person name="Remington K.A."/>
            <person name="Rieger T.T."/>
            <person name="Ritchie M.G."/>
            <person name="Robin C."/>
            <person name="Rogers Y.H."/>
            <person name="Rohde C."/>
            <person name="Rozas J."/>
            <person name="Rubenfield M.J."/>
            <person name="Ruiz A."/>
            <person name="Russo S."/>
            <person name="Salzberg S.L."/>
            <person name="Sanchez-Gracia A."/>
            <person name="Saranga D.J."/>
            <person name="Sato H."/>
            <person name="Schaeffer S.W."/>
            <person name="Schatz M.C."/>
            <person name="Schlenke T."/>
            <person name="Schwartz R."/>
            <person name="Segarra C."/>
            <person name="Singh R.S."/>
            <person name="Sirot L."/>
            <person name="Sirota M."/>
            <person name="Sisneros N.B."/>
            <person name="Smith C.D."/>
            <person name="Smith T.F."/>
            <person name="Spieth J."/>
            <person name="Stage D.E."/>
            <person name="Stark A."/>
            <person name="Stephan W."/>
            <person name="Strausberg R.L."/>
            <person name="Strempel S."/>
            <person name="Sturgill D."/>
            <person name="Sutton G."/>
            <person name="Sutton G.G."/>
            <person name="Tao W."/>
            <person name="Teichmann S."/>
            <person name="Tobari Y.N."/>
            <person name="Tomimura Y."/>
            <person name="Tsolas J.M."/>
            <person name="Valente V.L."/>
            <person name="Venter E."/>
            <person name="Venter J.C."/>
            <person name="Vicario S."/>
            <person name="Vieira F.G."/>
            <person name="Vilella A.J."/>
            <person name="Villasante A."/>
            <person name="Walenz B."/>
            <person name="Wang J."/>
            <person name="Wasserman M."/>
            <person name="Watts T."/>
            <person name="Wilson D."/>
            <person name="Wilson R.K."/>
            <person name="Wing R.A."/>
            <person name="Wolfner M.F."/>
            <person name="Wong A."/>
            <person name="Wong G.K."/>
            <person name="Wu C.I."/>
            <person name="Wu G."/>
            <person name="Yamamoto D."/>
            <person name="Yang H.P."/>
            <person name="Yang S.P."/>
            <person name="Yorke J.A."/>
            <person name="Yoshida K."/>
            <person name="Zdobnov E."/>
            <person name="Zhang P."/>
            <person name="Zhang Y."/>
            <person name="Zimin A.V."/>
            <person name="Baldwin J."/>
            <person name="Abdouelleil A."/>
            <person name="Abdulkadir J."/>
            <person name="Abebe A."/>
            <person name="Abera B."/>
            <person name="Abreu J."/>
            <person name="Acer S.C."/>
            <person name="Aftuck L."/>
            <person name="Alexander A."/>
            <person name="An P."/>
            <person name="Anderson E."/>
            <person name="Anderson S."/>
            <person name="Arachi H."/>
            <person name="Azer M."/>
            <person name="Bachantsang P."/>
            <person name="Barry A."/>
            <person name="Bayul T."/>
            <person name="Berlin A."/>
            <person name="Bessette D."/>
            <person name="Bloom T."/>
            <person name="Blye J."/>
            <person name="Boguslavskiy L."/>
            <person name="Bonnet C."/>
            <person name="Boukhgalter B."/>
            <person name="Bourzgui I."/>
            <person name="Brown A."/>
            <person name="Cahill P."/>
            <person name="Channer S."/>
            <person name="Cheshatsang Y."/>
            <person name="Chuda L."/>
            <person name="Citroen M."/>
            <person name="Collymore A."/>
            <person name="Cooke P."/>
            <person name="Costello M."/>
            <person name="D'Aco K."/>
            <person name="Daza R."/>
            <person name="De Haan G."/>
            <person name="DeGray S."/>
            <person name="DeMaso C."/>
            <person name="Dhargay N."/>
            <person name="Dooley K."/>
            <person name="Dooley E."/>
            <person name="Doricent M."/>
            <person name="Dorje P."/>
            <person name="Dorjee K."/>
            <person name="Dupes A."/>
            <person name="Elong R."/>
            <person name="Falk J."/>
            <person name="Farina A."/>
            <person name="Faro S."/>
            <person name="Ferguson D."/>
            <person name="Fisher S."/>
            <person name="Foley C.D."/>
            <person name="Franke A."/>
            <person name="Friedrich D."/>
            <person name="Gadbois L."/>
            <person name="Gearin G."/>
            <person name="Gearin C.R."/>
            <person name="Giannoukos G."/>
            <person name="Goode T."/>
            <person name="Graham J."/>
            <person name="Grandbois E."/>
            <person name="Grewal S."/>
            <person name="Gyaltsen K."/>
            <person name="Hafez N."/>
            <person name="Hagos B."/>
            <person name="Hall J."/>
            <person name="Henson C."/>
            <person name="Hollinger A."/>
            <person name="Honan T."/>
            <person name="Huard M.D."/>
            <person name="Hughes L."/>
            <person name="Hurhula B."/>
            <person name="Husby M.E."/>
            <person name="Kamat A."/>
            <person name="Kanga B."/>
            <person name="Kashin S."/>
            <person name="Khazanovich D."/>
            <person name="Kisner P."/>
            <person name="Lance K."/>
            <person name="Lara M."/>
            <person name="Lee W."/>
            <person name="Lennon N."/>
            <person name="Letendre F."/>
            <person name="LeVine R."/>
            <person name="Lipovsky A."/>
            <person name="Liu X."/>
            <person name="Liu J."/>
            <person name="Liu S."/>
            <person name="Lokyitsang T."/>
            <person name="Lokyitsang Y."/>
            <person name="Lubonja R."/>
            <person name="Lui A."/>
            <person name="MacDonald P."/>
            <person name="Magnisalis V."/>
            <person name="Maru K."/>
            <person name="Matthews C."/>
            <person name="McCusker W."/>
            <person name="McDonough S."/>
            <person name="Mehta T."/>
            <person name="Meldrim J."/>
            <person name="Meneus L."/>
            <person name="Mihai O."/>
            <person name="Mihalev A."/>
            <person name="Mihova T."/>
            <person name="Mittelman R."/>
            <person name="Mlenga V."/>
            <person name="Montmayeur A."/>
            <person name="Mulrain L."/>
            <person name="Navidi A."/>
            <person name="Naylor J."/>
            <person name="Negash T."/>
            <person name="Nguyen T."/>
            <person name="Nguyen N."/>
            <person name="Nicol R."/>
            <person name="Norbu C."/>
            <person name="Norbu N."/>
            <person name="Novod N."/>
            <person name="O'Neill B."/>
            <person name="Osman S."/>
            <person name="Markiewicz E."/>
            <person name="Oyono O.L."/>
            <person name="Patti C."/>
            <person name="Phunkhang P."/>
            <person name="Pierre F."/>
            <person name="Priest M."/>
            <person name="Raghuraman S."/>
            <person name="Rege F."/>
            <person name="Reyes R."/>
            <person name="Rise C."/>
            <person name="Rogov P."/>
            <person name="Ross K."/>
            <person name="Ryan E."/>
            <person name="Settipalli S."/>
            <person name="Shea T."/>
            <person name="Sherpa N."/>
            <person name="Shi L."/>
            <person name="Shih D."/>
            <person name="Sparrow T."/>
            <person name="Spaulding J."/>
            <person name="Stalker J."/>
            <person name="Stange-Thomann N."/>
            <person name="Stavropoulos S."/>
            <person name="Stone C."/>
            <person name="Strader C."/>
            <person name="Tesfaye S."/>
            <person name="Thomson T."/>
            <person name="Thoulutsang Y."/>
            <person name="Thoulutsang D."/>
            <person name="Topham K."/>
            <person name="Topping I."/>
            <person name="Tsamla T."/>
            <person name="Vassiliev H."/>
            <person name="Vo A."/>
            <person name="Wangchuk T."/>
            <person name="Wangdi T."/>
            <person name="Weiand M."/>
            <person name="Wilkinson J."/>
            <person name="Wilson A."/>
            <person name="Yadav S."/>
            <person name="Young G."/>
            <person name="Yu Q."/>
            <person name="Zembek L."/>
            <person name="Zhong D."/>
            <person name="Zimmer A."/>
            <person name="Zwirko Z."/>
            <person name="Jaffe D.B."/>
            <person name="Alvarez P."/>
            <person name="Brockman W."/>
            <person name="Butler J."/>
            <person name="Chin C."/>
            <person name="Gnerre S."/>
            <person name="Grabherr M."/>
            <person name="Kleber M."/>
            <person name="Mauceli E."/>
            <person name="MacCallum I."/>
        </authorList>
    </citation>
    <scope>NUCLEOTIDE SEQUENCE [LARGE SCALE GENOMIC DNA]</scope>
    <source>
        <strain evidence="4">Tucson 14024-0371.13</strain>
    </source>
</reference>
<evidence type="ECO:0000313" key="3">
    <source>
        <dbReference type="EMBL" id="EDV41347.1"/>
    </source>
</evidence>
<dbReference type="InParanoid" id="B3MB46"/>
<dbReference type="eggNOG" id="ENOG502T3DS">
    <property type="taxonomic scope" value="Eukaryota"/>
</dbReference>
<organism evidence="3 4">
    <name type="scientific">Drosophila ananassae</name>
    <name type="common">Fruit fly</name>
    <dbReference type="NCBI Taxonomy" id="7217"/>
    <lineage>
        <taxon>Eukaryota</taxon>
        <taxon>Metazoa</taxon>
        <taxon>Ecdysozoa</taxon>
        <taxon>Arthropoda</taxon>
        <taxon>Hexapoda</taxon>
        <taxon>Insecta</taxon>
        <taxon>Pterygota</taxon>
        <taxon>Neoptera</taxon>
        <taxon>Endopterygota</taxon>
        <taxon>Diptera</taxon>
        <taxon>Brachycera</taxon>
        <taxon>Muscomorpha</taxon>
        <taxon>Ephydroidea</taxon>
        <taxon>Drosophilidae</taxon>
        <taxon>Drosophila</taxon>
        <taxon>Sophophora</taxon>
    </lineage>
</organism>
<sequence length="235" mass="26247">MAVIIPPEDAHWSLRFVDILKPFPNQTVANATYKVIRFLYPPFAQEALSITHEVSNPELSNAFMGLLLVFALLCTSAGLVVFMRLKKPKPAAKVPSERLQELEHRIKTKYGSQYKLGIWERRDIPDPIPAKKRALGLEPDSNEKPPPKSINDYVEAHWMPASVTNLGGDGRPRSPSKGGVKFNKEVKCRVFEENIAIQLGGENPLNLIRPIQESEPEDSSEDQQGSEEVATRIAP</sequence>
<dbReference type="FunCoup" id="B3MB46">
    <property type="interactions" value="1"/>
</dbReference>
<evidence type="ECO:0000313" key="4">
    <source>
        <dbReference type="Proteomes" id="UP000007801"/>
    </source>
</evidence>
<dbReference type="Proteomes" id="UP000007801">
    <property type="component" value="Unassembled WGS sequence"/>
</dbReference>
<evidence type="ECO:0000256" key="1">
    <source>
        <dbReference type="SAM" id="MobiDB-lite"/>
    </source>
</evidence>
<dbReference type="AlphaFoldDB" id="B3MB46"/>
<dbReference type="OrthoDB" id="7860814at2759"/>
<dbReference type="EMBL" id="CH902618">
    <property type="protein sequence ID" value="EDV41347.1"/>
    <property type="molecule type" value="Genomic_DNA"/>
</dbReference>
<keyword evidence="2" id="KW-1133">Transmembrane helix</keyword>
<dbReference type="OMA" id="HWSLRFV"/>
<dbReference type="PhylomeDB" id="B3MB46"/>
<feature type="compositionally biased region" description="Acidic residues" evidence="1">
    <location>
        <begin position="214"/>
        <end position="225"/>
    </location>
</feature>
<dbReference type="KEGG" id="dan:6493842"/>
<feature type="region of interest" description="Disordered" evidence="1">
    <location>
        <begin position="129"/>
        <end position="150"/>
    </location>
</feature>
<dbReference type="GeneID" id="6493842"/>
<keyword evidence="4" id="KW-1185">Reference proteome</keyword>
<protein>
    <submittedName>
        <fullName evidence="3">Uncharacterized protein</fullName>
    </submittedName>
</protein>
<accession>B3MB46</accession>
<gene>
    <name evidence="3" type="primary">Dana\GF10976</name>
    <name evidence="3" type="synonym">dana_GLEANR_10938</name>
    <name evidence="3" type="ORF">GF10976</name>
</gene>
<evidence type="ECO:0000256" key="2">
    <source>
        <dbReference type="SAM" id="Phobius"/>
    </source>
</evidence>
<dbReference type="HOGENOM" id="CLU_110407_0_0_1"/>
<keyword evidence="2" id="KW-0472">Membrane</keyword>